<dbReference type="AlphaFoldDB" id="A0AAV4BMR4"/>
<name>A0AAV4BMR4_9GAST</name>
<accession>A0AAV4BMR4</accession>
<proteinExistence type="predicted"/>
<dbReference type="Proteomes" id="UP000735302">
    <property type="component" value="Unassembled WGS sequence"/>
</dbReference>
<dbReference type="EMBL" id="BLXT01005252">
    <property type="protein sequence ID" value="GFO21409.1"/>
    <property type="molecule type" value="Genomic_DNA"/>
</dbReference>
<keyword evidence="1" id="KW-0812">Transmembrane</keyword>
<reference evidence="2 3" key="1">
    <citation type="journal article" date="2021" name="Elife">
        <title>Chloroplast acquisition without the gene transfer in kleptoplastic sea slugs, Plakobranchus ocellatus.</title>
        <authorList>
            <person name="Maeda T."/>
            <person name="Takahashi S."/>
            <person name="Yoshida T."/>
            <person name="Shimamura S."/>
            <person name="Takaki Y."/>
            <person name="Nagai Y."/>
            <person name="Toyoda A."/>
            <person name="Suzuki Y."/>
            <person name="Arimoto A."/>
            <person name="Ishii H."/>
            <person name="Satoh N."/>
            <person name="Nishiyama T."/>
            <person name="Hasebe M."/>
            <person name="Maruyama T."/>
            <person name="Minagawa J."/>
            <person name="Obokata J."/>
            <person name="Shigenobu S."/>
        </authorList>
    </citation>
    <scope>NUCLEOTIDE SEQUENCE [LARGE SCALE GENOMIC DNA]</scope>
</reference>
<comment type="caution">
    <text evidence="2">The sequence shown here is derived from an EMBL/GenBank/DDBJ whole genome shotgun (WGS) entry which is preliminary data.</text>
</comment>
<keyword evidence="3" id="KW-1185">Reference proteome</keyword>
<keyword evidence="1" id="KW-0472">Membrane</keyword>
<evidence type="ECO:0000256" key="1">
    <source>
        <dbReference type="SAM" id="Phobius"/>
    </source>
</evidence>
<evidence type="ECO:0000313" key="2">
    <source>
        <dbReference type="EMBL" id="GFO21409.1"/>
    </source>
</evidence>
<keyword evidence="1" id="KW-1133">Transmembrane helix</keyword>
<gene>
    <name evidence="2" type="ORF">PoB_004791400</name>
</gene>
<organism evidence="2 3">
    <name type="scientific">Plakobranchus ocellatus</name>
    <dbReference type="NCBI Taxonomy" id="259542"/>
    <lineage>
        <taxon>Eukaryota</taxon>
        <taxon>Metazoa</taxon>
        <taxon>Spiralia</taxon>
        <taxon>Lophotrochozoa</taxon>
        <taxon>Mollusca</taxon>
        <taxon>Gastropoda</taxon>
        <taxon>Heterobranchia</taxon>
        <taxon>Euthyneura</taxon>
        <taxon>Panpulmonata</taxon>
        <taxon>Sacoglossa</taxon>
        <taxon>Placobranchoidea</taxon>
        <taxon>Plakobranchidae</taxon>
        <taxon>Plakobranchus</taxon>
    </lineage>
</organism>
<sequence>MRAVCQADSLGCRPTSASYSRLTSINNSLSYRGMKDFDCFQRYHQGDRETSRPIFHLVCSHLSQQDSFPFPPGRYLLAALSTMVIFPLLFMSYSSLGDKLMVGEVISGPMDLLGPGTGYRFELASEVPCSSQGEFVTSCTTDTRESAILRSQDSAQKKHPSYLKVYGRFDFILGTTHFIRNLHHSD</sequence>
<feature type="transmembrane region" description="Helical" evidence="1">
    <location>
        <begin position="75"/>
        <end position="93"/>
    </location>
</feature>
<protein>
    <submittedName>
        <fullName evidence="2">Uncharacterized protein</fullName>
    </submittedName>
</protein>
<evidence type="ECO:0000313" key="3">
    <source>
        <dbReference type="Proteomes" id="UP000735302"/>
    </source>
</evidence>